<evidence type="ECO:0000256" key="1">
    <source>
        <dbReference type="ARBA" id="ARBA00022723"/>
    </source>
</evidence>
<keyword evidence="2" id="KW-0378">Hydrolase</keyword>
<dbReference type="PANTHER" id="PTHR45953">
    <property type="entry name" value="IDURONATE 2-SULFATASE"/>
    <property type="match status" value="1"/>
</dbReference>
<dbReference type="InterPro" id="IPR000917">
    <property type="entry name" value="Sulfatase_N"/>
</dbReference>
<keyword evidence="6" id="KW-1185">Reference proteome</keyword>
<sequence>MNAPADAPHIVLIMTDQHRADLSARSGFPIDTTPFLDQLARQGTDFQRGYTSSPLCVPARVSLLTGRFPSAHRVTQNSTPGAASFDRDLLDVLGEAGYHRVFAGKPHMHRGPEDFDAYRGPYFHTDGPDKNPEHEAFDQWLDELDHGVSHQPTPFPLEASLPYRIVSDAVAAISDADASRPTFLWVSFPEPHNPYQVPEPYFSMFPPDQIPDRLHGPEVAAAKGGHWAWLQELTETKRPGYDDERGRYRANYCGQLRLLDDQVRRLMEHMWSTLGDDVLVIMVSDHGDYVAEYGLQRKGAGMPEVLMRIPFFVSGGAVAARRRDEMVSIVDILPTVAELVGSAVPDGVTGRSLAPLLLDDELTSAEFDEIYAERGFGGVTYGAHEHPPLHFPYEGRSFDELNTVTQSGRSRMLRHGDLKLIVHSDGNGELYDLAADPTEVDNRFDDPRYAGHRSELLWRLAQWMLRAQDELPRGAYTLKRAPHNWMFHHEPSSTAQDSTAQDSTAQDFTAQGEPA</sequence>
<evidence type="ECO:0000256" key="2">
    <source>
        <dbReference type="ARBA" id="ARBA00022801"/>
    </source>
</evidence>
<comment type="caution">
    <text evidence="5">The sequence shown here is derived from an EMBL/GenBank/DDBJ whole genome shotgun (WGS) entry which is preliminary data.</text>
</comment>
<protein>
    <submittedName>
        <fullName evidence="5">Sulfatase-like hydrolase/transferase</fullName>
    </submittedName>
</protein>
<dbReference type="RefSeq" id="WP_377184622.1">
    <property type="nucleotide sequence ID" value="NZ_JBHUOG010000002.1"/>
</dbReference>
<dbReference type="EMBL" id="JBHUOG010000002">
    <property type="protein sequence ID" value="MFD2795002.1"/>
    <property type="molecule type" value="Genomic_DNA"/>
</dbReference>
<feature type="domain" description="Sulfatase N-terminal" evidence="4">
    <location>
        <begin position="8"/>
        <end position="341"/>
    </location>
</feature>
<feature type="compositionally biased region" description="Polar residues" evidence="3">
    <location>
        <begin position="492"/>
        <end position="509"/>
    </location>
</feature>
<dbReference type="Gene3D" id="3.40.720.10">
    <property type="entry name" value="Alkaline Phosphatase, subunit A"/>
    <property type="match status" value="1"/>
</dbReference>
<dbReference type="Pfam" id="PF00884">
    <property type="entry name" value="Sulfatase"/>
    <property type="match status" value="1"/>
</dbReference>
<reference evidence="6" key="1">
    <citation type="journal article" date="2019" name="Int. J. Syst. Evol. Microbiol.">
        <title>The Global Catalogue of Microorganisms (GCM) 10K type strain sequencing project: providing services to taxonomists for standard genome sequencing and annotation.</title>
        <authorList>
            <consortium name="The Broad Institute Genomics Platform"/>
            <consortium name="The Broad Institute Genome Sequencing Center for Infectious Disease"/>
            <person name="Wu L."/>
            <person name="Ma J."/>
        </authorList>
    </citation>
    <scope>NUCLEOTIDE SEQUENCE [LARGE SCALE GENOMIC DNA]</scope>
    <source>
        <strain evidence="6">CCM 7044</strain>
    </source>
</reference>
<dbReference type="InterPro" id="IPR017850">
    <property type="entry name" value="Alkaline_phosphatase_core_sf"/>
</dbReference>
<name>A0ABW5VTU3_9MICO</name>
<proteinExistence type="predicted"/>
<feature type="region of interest" description="Disordered" evidence="3">
    <location>
        <begin position="488"/>
        <end position="515"/>
    </location>
</feature>
<evidence type="ECO:0000313" key="6">
    <source>
        <dbReference type="Proteomes" id="UP001597479"/>
    </source>
</evidence>
<accession>A0ABW5VTU3</accession>
<evidence type="ECO:0000313" key="5">
    <source>
        <dbReference type="EMBL" id="MFD2795002.1"/>
    </source>
</evidence>
<keyword evidence="1" id="KW-0479">Metal-binding</keyword>
<dbReference type="Proteomes" id="UP001597479">
    <property type="component" value="Unassembled WGS sequence"/>
</dbReference>
<evidence type="ECO:0000256" key="3">
    <source>
        <dbReference type="SAM" id="MobiDB-lite"/>
    </source>
</evidence>
<evidence type="ECO:0000259" key="4">
    <source>
        <dbReference type="Pfam" id="PF00884"/>
    </source>
</evidence>
<organism evidence="5 6">
    <name type="scientific">Promicromonospora vindobonensis</name>
    <dbReference type="NCBI Taxonomy" id="195748"/>
    <lineage>
        <taxon>Bacteria</taxon>
        <taxon>Bacillati</taxon>
        <taxon>Actinomycetota</taxon>
        <taxon>Actinomycetes</taxon>
        <taxon>Micrococcales</taxon>
        <taxon>Promicromonosporaceae</taxon>
        <taxon>Promicromonospora</taxon>
    </lineage>
</organism>
<dbReference type="PANTHER" id="PTHR45953:SF1">
    <property type="entry name" value="IDURONATE 2-SULFATASE"/>
    <property type="match status" value="1"/>
</dbReference>
<gene>
    <name evidence="5" type="ORF">ACFS27_15695</name>
</gene>
<dbReference type="SUPFAM" id="SSF53649">
    <property type="entry name" value="Alkaline phosphatase-like"/>
    <property type="match status" value="1"/>
</dbReference>